<dbReference type="Gene3D" id="3.30.360.10">
    <property type="entry name" value="Dihydrodipicolinate Reductase, domain 2"/>
    <property type="match status" value="1"/>
</dbReference>
<protein>
    <submittedName>
        <fullName evidence="4">Dehydrogenase</fullName>
    </submittedName>
</protein>
<keyword evidence="1" id="KW-0812">Transmembrane</keyword>
<evidence type="ECO:0000259" key="2">
    <source>
        <dbReference type="Pfam" id="PF01408"/>
    </source>
</evidence>
<gene>
    <name evidence="4" type="ORF">M2350_003595</name>
</gene>
<keyword evidence="5" id="KW-1185">Reference proteome</keyword>
<dbReference type="Pfam" id="PF22725">
    <property type="entry name" value="GFO_IDH_MocA_C3"/>
    <property type="match status" value="1"/>
</dbReference>
<evidence type="ECO:0000259" key="3">
    <source>
        <dbReference type="Pfam" id="PF22725"/>
    </source>
</evidence>
<evidence type="ECO:0000313" key="4">
    <source>
        <dbReference type="EMBL" id="MCS3921154.1"/>
    </source>
</evidence>
<dbReference type="Proteomes" id="UP001204798">
    <property type="component" value="Unassembled WGS sequence"/>
</dbReference>
<dbReference type="InterPro" id="IPR055170">
    <property type="entry name" value="GFO_IDH_MocA-like_dom"/>
</dbReference>
<name>A0ABT2ET54_9BACT</name>
<sequence>MQEKERRKETQVSEGCTRRDFIKFALATTVAGMTVPFVHAQGKERLRVGLIGCGGRGTGAALDAAAADPAVEIYALGDLFKDRLNGCLNHLKERLKDRCNVTSDRCFTGFDNYKGVIGTDVDIVILATPPGFRPVHFRAAIEAGKHVFMEKPVAVCPAGARVMLQYAQISEQKKLTVVAGTQRRHDFGYRETVNRIREGAIGEIVAGYCYWNQGGLWAVERRPEWTDVEWQIRNWLYFVWLSGDHIVEQHIHNIDIINWVMGSPPVKAMGVGGRQARTAPVYGHIYDHFAIEFEYPNGVRVLSMCRQIDGCPGRVTEYVVGTKGVSYPSGWLKTYDGQEWRYTGQRPNPYVQEWVHLIQSVRGTGPYVNEARQVTESTLTAIMGRMAAYTGQEVTWDFVLNKSRENYLERVENLKEFGPMPVDPVAIPGKTKLI</sequence>
<proteinExistence type="predicted"/>
<dbReference type="InterPro" id="IPR036291">
    <property type="entry name" value="NAD(P)-bd_dom_sf"/>
</dbReference>
<keyword evidence="1" id="KW-0472">Membrane</keyword>
<feature type="transmembrane region" description="Helical" evidence="1">
    <location>
        <begin position="21"/>
        <end position="39"/>
    </location>
</feature>
<organism evidence="4 5">
    <name type="scientific">Candidatus Fervidibacter sacchari</name>
    <dbReference type="NCBI Taxonomy" id="1448929"/>
    <lineage>
        <taxon>Bacteria</taxon>
        <taxon>Candidatus Fervidibacterota</taxon>
        <taxon>Candidatus Fervidibacter</taxon>
    </lineage>
</organism>
<dbReference type="Gene3D" id="3.40.50.720">
    <property type="entry name" value="NAD(P)-binding Rossmann-like Domain"/>
    <property type="match status" value="1"/>
</dbReference>
<comment type="caution">
    <text evidence="4">The sequence shown here is derived from an EMBL/GenBank/DDBJ whole genome shotgun (WGS) entry which is preliminary data.</text>
</comment>
<dbReference type="InterPro" id="IPR000683">
    <property type="entry name" value="Gfo/Idh/MocA-like_OxRdtase_N"/>
</dbReference>
<dbReference type="PROSITE" id="PS51318">
    <property type="entry name" value="TAT"/>
    <property type="match status" value="1"/>
</dbReference>
<accession>A0ABT2ET54</accession>
<feature type="domain" description="GFO/IDH/MocA-like oxidoreductase" evidence="3">
    <location>
        <begin position="190"/>
        <end position="324"/>
    </location>
</feature>
<reference evidence="4 5" key="1">
    <citation type="submission" date="2022-08" db="EMBL/GenBank/DDBJ databases">
        <title>Bacterial and archaeal communities from various locations to study Microbial Dark Matter (Phase II).</title>
        <authorList>
            <person name="Stepanauskas R."/>
        </authorList>
    </citation>
    <scope>NUCLEOTIDE SEQUENCE [LARGE SCALE GENOMIC DNA]</scope>
    <source>
        <strain evidence="4 5">PD1</strain>
    </source>
</reference>
<dbReference type="InterPro" id="IPR050463">
    <property type="entry name" value="Gfo/Idh/MocA_oxidrdct_glycsds"/>
</dbReference>
<dbReference type="PANTHER" id="PTHR43818:SF5">
    <property type="entry name" value="OXIDOREDUCTASE FAMILY PROTEIN"/>
    <property type="match status" value="1"/>
</dbReference>
<dbReference type="InterPro" id="IPR006311">
    <property type="entry name" value="TAT_signal"/>
</dbReference>
<dbReference type="EMBL" id="JANUCP010000009">
    <property type="protein sequence ID" value="MCS3921154.1"/>
    <property type="molecule type" value="Genomic_DNA"/>
</dbReference>
<dbReference type="SUPFAM" id="SSF55347">
    <property type="entry name" value="Glyceraldehyde-3-phosphate dehydrogenase-like, C-terminal domain"/>
    <property type="match status" value="1"/>
</dbReference>
<dbReference type="RefSeq" id="WP_259102030.1">
    <property type="nucleotide sequence ID" value="NZ_CP130454.1"/>
</dbReference>
<dbReference type="Pfam" id="PF01408">
    <property type="entry name" value="GFO_IDH_MocA"/>
    <property type="match status" value="1"/>
</dbReference>
<keyword evidence="1" id="KW-1133">Transmembrane helix</keyword>
<feature type="domain" description="Gfo/Idh/MocA-like oxidoreductase N-terminal" evidence="2">
    <location>
        <begin position="46"/>
        <end position="170"/>
    </location>
</feature>
<dbReference type="SUPFAM" id="SSF51735">
    <property type="entry name" value="NAD(P)-binding Rossmann-fold domains"/>
    <property type="match status" value="1"/>
</dbReference>
<evidence type="ECO:0000256" key="1">
    <source>
        <dbReference type="SAM" id="Phobius"/>
    </source>
</evidence>
<evidence type="ECO:0000313" key="5">
    <source>
        <dbReference type="Proteomes" id="UP001204798"/>
    </source>
</evidence>
<dbReference type="PANTHER" id="PTHR43818">
    <property type="entry name" value="BCDNA.GH03377"/>
    <property type="match status" value="1"/>
</dbReference>